<dbReference type="EMBL" id="JBHMBW010000103">
    <property type="protein sequence ID" value="MFB9630873.1"/>
    <property type="molecule type" value="Genomic_DNA"/>
</dbReference>
<dbReference type="Proteomes" id="UP001589532">
    <property type="component" value="Unassembled WGS sequence"/>
</dbReference>
<sequence>MSHGRPSEQPSSSSIHPTSVARPAEFREQRFWRFIHWGLYALAARHEWVKQRERLTDEQYQPVAPPAQVWEACQTLNGSWGFAWPYKHLHLPGLAGKVRYAQMLNDASEIRILVPDPAVDSGHTRLGALPPGTLTLQLPVQRPDVAVPVIELFL</sequence>
<organism evidence="2 3">
    <name type="scientific">Nonomuraea helvata</name>
    <dbReference type="NCBI Taxonomy" id="37484"/>
    <lineage>
        <taxon>Bacteria</taxon>
        <taxon>Bacillati</taxon>
        <taxon>Actinomycetota</taxon>
        <taxon>Actinomycetes</taxon>
        <taxon>Streptosporangiales</taxon>
        <taxon>Streptosporangiaceae</taxon>
        <taxon>Nonomuraea</taxon>
    </lineage>
</organism>
<evidence type="ECO:0000313" key="3">
    <source>
        <dbReference type="Proteomes" id="UP001589532"/>
    </source>
</evidence>
<accession>A0ABV5SJA6</accession>
<reference evidence="2 3" key="1">
    <citation type="submission" date="2024-09" db="EMBL/GenBank/DDBJ databases">
        <authorList>
            <person name="Sun Q."/>
            <person name="Mori K."/>
        </authorList>
    </citation>
    <scope>NUCLEOTIDE SEQUENCE [LARGE SCALE GENOMIC DNA]</scope>
    <source>
        <strain evidence="2 3">JCM 3143</strain>
    </source>
</reference>
<protein>
    <recommendedName>
        <fullName evidence="4">Alpha-L-fucosidase</fullName>
    </recommendedName>
</protein>
<dbReference type="RefSeq" id="WP_344984497.1">
    <property type="nucleotide sequence ID" value="NZ_BAAAXV010000001.1"/>
</dbReference>
<gene>
    <name evidence="2" type="ORF">ACFFSA_48060</name>
</gene>
<evidence type="ECO:0000313" key="2">
    <source>
        <dbReference type="EMBL" id="MFB9630873.1"/>
    </source>
</evidence>
<dbReference type="InterPro" id="IPR017853">
    <property type="entry name" value="GH"/>
</dbReference>
<evidence type="ECO:0008006" key="4">
    <source>
        <dbReference type="Google" id="ProtNLM"/>
    </source>
</evidence>
<name>A0ABV5SJA6_9ACTN</name>
<feature type="region of interest" description="Disordered" evidence="1">
    <location>
        <begin position="1"/>
        <end position="21"/>
    </location>
</feature>
<dbReference type="SUPFAM" id="SSF51445">
    <property type="entry name" value="(Trans)glycosidases"/>
    <property type="match status" value="1"/>
</dbReference>
<proteinExistence type="predicted"/>
<comment type="caution">
    <text evidence="2">The sequence shown here is derived from an EMBL/GenBank/DDBJ whole genome shotgun (WGS) entry which is preliminary data.</text>
</comment>
<feature type="compositionally biased region" description="Polar residues" evidence="1">
    <location>
        <begin position="8"/>
        <end position="17"/>
    </location>
</feature>
<evidence type="ECO:0000256" key="1">
    <source>
        <dbReference type="SAM" id="MobiDB-lite"/>
    </source>
</evidence>
<dbReference type="Gene3D" id="3.20.20.80">
    <property type="entry name" value="Glycosidases"/>
    <property type="match status" value="1"/>
</dbReference>
<keyword evidence="3" id="KW-1185">Reference proteome</keyword>